<feature type="compositionally biased region" description="Basic and acidic residues" evidence="1">
    <location>
        <begin position="35"/>
        <end position="62"/>
    </location>
</feature>
<evidence type="ECO:0000256" key="1">
    <source>
        <dbReference type="SAM" id="MobiDB-lite"/>
    </source>
</evidence>
<feature type="region of interest" description="Disordered" evidence="1">
    <location>
        <begin position="29"/>
        <end position="172"/>
    </location>
</feature>
<feature type="compositionally biased region" description="Basic and acidic residues" evidence="1">
    <location>
        <begin position="152"/>
        <end position="172"/>
    </location>
</feature>
<dbReference type="EMBL" id="JAGXEW010000022">
    <property type="protein sequence ID" value="KAK1159468.1"/>
    <property type="molecule type" value="Genomic_DNA"/>
</dbReference>
<comment type="caution">
    <text evidence="2">The sequence shown here is derived from an EMBL/GenBank/DDBJ whole genome shotgun (WGS) entry which is preliminary data.</text>
</comment>
<evidence type="ECO:0000313" key="2">
    <source>
        <dbReference type="EMBL" id="KAK1159468.1"/>
    </source>
</evidence>
<name>A0AAD8FXA0_ACIOX</name>
<keyword evidence="3" id="KW-1185">Reference proteome</keyword>
<proteinExistence type="predicted"/>
<evidence type="ECO:0000313" key="3">
    <source>
        <dbReference type="Proteomes" id="UP001230051"/>
    </source>
</evidence>
<accession>A0AAD8FXA0</accession>
<organism evidence="2 3">
    <name type="scientific">Acipenser oxyrinchus oxyrinchus</name>
    <dbReference type="NCBI Taxonomy" id="40147"/>
    <lineage>
        <taxon>Eukaryota</taxon>
        <taxon>Metazoa</taxon>
        <taxon>Chordata</taxon>
        <taxon>Craniata</taxon>
        <taxon>Vertebrata</taxon>
        <taxon>Euteleostomi</taxon>
        <taxon>Actinopterygii</taxon>
        <taxon>Chondrostei</taxon>
        <taxon>Acipenseriformes</taxon>
        <taxon>Acipenseridae</taxon>
        <taxon>Acipenser</taxon>
    </lineage>
</organism>
<feature type="compositionally biased region" description="Basic and acidic residues" evidence="1">
    <location>
        <begin position="99"/>
        <end position="111"/>
    </location>
</feature>
<feature type="compositionally biased region" description="Basic and acidic residues" evidence="1">
    <location>
        <begin position="82"/>
        <end position="91"/>
    </location>
</feature>
<dbReference type="Proteomes" id="UP001230051">
    <property type="component" value="Unassembled WGS sequence"/>
</dbReference>
<dbReference type="AlphaFoldDB" id="A0AAD8FXA0"/>
<sequence length="172" mass="19365">MYTDGSVELAQHGGVEWLWEWECEGSETGAVLPADRARESEAAPHSSEDNESGSERQLRRQQDGQPLTALETTIQGHRHLRSHEDEGRETAPETTIQGQRDRSAGDNETRAQRLLRRQRDRGNPSQLRRQGGEGRETSLETTIQRQSFTAPETRRRGQRESSADKEAGAALY</sequence>
<gene>
    <name evidence="2" type="ORF">AOXY_G22175</name>
</gene>
<feature type="compositionally biased region" description="Polar residues" evidence="1">
    <location>
        <begin position="139"/>
        <end position="150"/>
    </location>
</feature>
<protein>
    <submittedName>
        <fullName evidence="2">Uncharacterized protein</fullName>
    </submittedName>
</protein>
<reference evidence="2" key="1">
    <citation type="submission" date="2022-02" db="EMBL/GenBank/DDBJ databases">
        <title>Atlantic sturgeon de novo genome assembly.</title>
        <authorList>
            <person name="Stock M."/>
            <person name="Klopp C."/>
            <person name="Guiguen Y."/>
            <person name="Cabau C."/>
            <person name="Parinello H."/>
            <person name="Santidrian Yebra-Pimentel E."/>
            <person name="Kuhl H."/>
            <person name="Dirks R.P."/>
            <person name="Guessner J."/>
            <person name="Wuertz S."/>
            <person name="Du K."/>
            <person name="Schartl M."/>
        </authorList>
    </citation>
    <scope>NUCLEOTIDE SEQUENCE</scope>
    <source>
        <strain evidence="2">STURGEONOMICS-FGT-2020</strain>
        <tissue evidence="2">Whole blood</tissue>
    </source>
</reference>